<feature type="domain" description="B box-type" evidence="2">
    <location>
        <begin position="44"/>
        <end position="81"/>
    </location>
</feature>
<reference evidence="3 4" key="1">
    <citation type="journal article" date="2017" name="Front. Genet.">
        <title>Draft sequencing of the heterozygous diploid genome of Satsuma (Citrus unshiu Marc.) using a hybrid assembly approach.</title>
        <authorList>
            <person name="Shimizu T."/>
            <person name="Tanizawa Y."/>
            <person name="Mochizuki T."/>
            <person name="Nagasaki H."/>
            <person name="Yoshioka T."/>
            <person name="Toyoda A."/>
            <person name="Fujiyama A."/>
            <person name="Kaminuma E."/>
            <person name="Nakamura Y."/>
        </authorList>
    </citation>
    <scope>NUCLEOTIDE SEQUENCE [LARGE SCALE GENOMIC DNA]</scope>
    <source>
        <strain evidence="4">cv. Miyagawa wase</strain>
    </source>
</reference>
<evidence type="ECO:0000259" key="2">
    <source>
        <dbReference type="PROSITE" id="PS50119"/>
    </source>
</evidence>
<evidence type="ECO:0000313" key="4">
    <source>
        <dbReference type="Proteomes" id="UP000236630"/>
    </source>
</evidence>
<dbReference type="Proteomes" id="UP000236630">
    <property type="component" value="Unassembled WGS sequence"/>
</dbReference>
<name>A0A2H5QT85_CITUN</name>
<dbReference type="PROSITE" id="PS50119">
    <property type="entry name" value="ZF_BBOX"/>
    <property type="match status" value="1"/>
</dbReference>
<dbReference type="CDD" id="cd19756">
    <property type="entry name" value="Bbox2"/>
    <property type="match status" value="1"/>
</dbReference>
<dbReference type="GO" id="GO:0008270">
    <property type="term" value="F:zinc ion binding"/>
    <property type="evidence" value="ECO:0007669"/>
    <property type="project" value="UniProtKB-KW"/>
</dbReference>
<proteinExistence type="predicted"/>
<protein>
    <recommendedName>
        <fullName evidence="2">B box-type domain-containing protein</fullName>
    </recommendedName>
</protein>
<evidence type="ECO:0000256" key="1">
    <source>
        <dbReference type="PROSITE-ProRule" id="PRU00024"/>
    </source>
</evidence>
<dbReference type="InterPro" id="IPR000315">
    <property type="entry name" value="Znf_B-box"/>
</dbReference>
<keyword evidence="1" id="KW-0863">Zinc-finger</keyword>
<evidence type="ECO:0000313" key="3">
    <source>
        <dbReference type="EMBL" id="GAY67832.1"/>
    </source>
</evidence>
<comment type="caution">
    <text evidence="3">The sequence shown here is derived from an EMBL/GenBank/DDBJ whole genome shotgun (WGS) entry which is preliminary data.</text>
</comment>
<dbReference type="EMBL" id="BDQV01000764">
    <property type="protein sequence ID" value="GAY67832.1"/>
    <property type="molecule type" value="Genomic_DNA"/>
</dbReference>
<keyword evidence="1" id="KW-0862">Zinc</keyword>
<keyword evidence="4" id="KW-1185">Reference proteome</keyword>
<accession>A0A2H5QT85</accession>
<keyword evidence="1" id="KW-0479">Metal-binding</keyword>
<feature type="non-terminal residue" evidence="3">
    <location>
        <position position="184"/>
    </location>
</feature>
<dbReference type="PANTHER" id="PTHR31065">
    <property type="entry name" value="PLATZ TRANSCRIPTION FACTOR FAMILY PROTEIN"/>
    <property type="match status" value="1"/>
</dbReference>
<dbReference type="InterPro" id="IPR006734">
    <property type="entry name" value="PLATZ"/>
</dbReference>
<dbReference type="Gene3D" id="3.30.160.60">
    <property type="entry name" value="Classic Zinc Finger"/>
    <property type="match status" value="1"/>
</dbReference>
<sequence length="184" mass="21124">VETIFKNPISNVRDKTDSEFNEINTKIDNVVIVPRWLTALLKGRFDEHCEEQGHNRKHKNLFCLECRTCICKDCDDHANHRLLKIFTHGTGRNQSCAVVKLDNTNELLDCSHIQPRVHNGAQVLFIKQRPQTSYGGNNCERDGCDATLEHHNSFCSIDCKVNHIMSAPSNYRNAKWLLNRVNLP</sequence>
<feature type="non-terminal residue" evidence="3">
    <location>
        <position position="1"/>
    </location>
</feature>
<organism evidence="3 4">
    <name type="scientific">Citrus unshiu</name>
    <name type="common">Satsuma mandarin</name>
    <name type="synonym">Citrus nobilis var. unshiu</name>
    <dbReference type="NCBI Taxonomy" id="55188"/>
    <lineage>
        <taxon>Eukaryota</taxon>
        <taxon>Viridiplantae</taxon>
        <taxon>Streptophyta</taxon>
        <taxon>Embryophyta</taxon>
        <taxon>Tracheophyta</taxon>
        <taxon>Spermatophyta</taxon>
        <taxon>Magnoliopsida</taxon>
        <taxon>eudicotyledons</taxon>
        <taxon>Gunneridae</taxon>
        <taxon>Pentapetalae</taxon>
        <taxon>rosids</taxon>
        <taxon>malvids</taxon>
        <taxon>Sapindales</taxon>
        <taxon>Rutaceae</taxon>
        <taxon>Aurantioideae</taxon>
        <taxon>Citrus</taxon>
    </lineage>
</organism>
<gene>
    <name evidence="3" type="ORF">CUMW_259590</name>
</gene>
<dbReference type="PANTHER" id="PTHR31065:SF41">
    <property type="entry name" value="PLATZ TRANSCRIPTION FACTOR FAMILY PROTEIN"/>
    <property type="match status" value="1"/>
</dbReference>
<dbReference type="Pfam" id="PF04640">
    <property type="entry name" value="PLATZ"/>
    <property type="match status" value="1"/>
</dbReference>
<dbReference type="STRING" id="55188.A0A2H5QT85"/>
<dbReference type="AlphaFoldDB" id="A0A2H5QT85"/>